<dbReference type="Pfam" id="PF02607">
    <property type="entry name" value="B12-binding_2"/>
    <property type="match status" value="1"/>
</dbReference>
<proteinExistence type="predicted"/>
<accession>A0A5B8YM52</accession>
<dbReference type="InterPro" id="IPR036594">
    <property type="entry name" value="Meth_synthase_dom"/>
</dbReference>
<dbReference type="Gene3D" id="1.10.1240.10">
    <property type="entry name" value="Methionine synthase domain"/>
    <property type="match status" value="1"/>
</dbReference>
<evidence type="ECO:0000313" key="7">
    <source>
        <dbReference type="Proteomes" id="UP000321954"/>
    </source>
</evidence>
<name>A0A5B8YM52_9FLAO</name>
<keyword evidence="2" id="KW-0805">Transcription regulation</keyword>
<dbReference type="Proteomes" id="UP000321954">
    <property type="component" value="Chromosome"/>
</dbReference>
<evidence type="ECO:0000256" key="3">
    <source>
        <dbReference type="ARBA" id="ARBA00023125"/>
    </source>
</evidence>
<dbReference type="PANTHER" id="PTHR30204:SF69">
    <property type="entry name" value="MERR-FAMILY TRANSCRIPTIONAL REGULATOR"/>
    <property type="match status" value="1"/>
</dbReference>
<gene>
    <name evidence="6" type="ORF">FK178_14190</name>
</gene>
<dbReference type="KEGG" id="anp:FK178_14190"/>
<keyword evidence="4" id="KW-0804">Transcription</keyword>
<dbReference type="SUPFAM" id="SSF46955">
    <property type="entry name" value="Putative DNA-binding domain"/>
    <property type="match status" value="1"/>
</dbReference>
<dbReference type="OrthoDB" id="9800334at2"/>
<keyword evidence="3" id="KW-0238">DNA-binding</keyword>
<dbReference type="Gene3D" id="1.10.1660.10">
    <property type="match status" value="1"/>
</dbReference>
<dbReference type="EMBL" id="CP042476">
    <property type="protein sequence ID" value="QED38795.1"/>
    <property type="molecule type" value="Genomic_DNA"/>
</dbReference>
<evidence type="ECO:0000259" key="5">
    <source>
        <dbReference type="PROSITE" id="PS50937"/>
    </source>
</evidence>
<dbReference type="InterPro" id="IPR009061">
    <property type="entry name" value="DNA-bd_dom_put_sf"/>
</dbReference>
<dbReference type="AlphaFoldDB" id="A0A5B8YM52"/>
<organism evidence="6 7">
    <name type="scientific">Antarcticibacterium arcticum</name>
    <dbReference type="NCBI Taxonomy" id="2585771"/>
    <lineage>
        <taxon>Bacteria</taxon>
        <taxon>Pseudomonadati</taxon>
        <taxon>Bacteroidota</taxon>
        <taxon>Flavobacteriia</taxon>
        <taxon>Flavobacteriales</taxon>
        <taxon>Flavobacteriaceae</taxon>
        <taxon>Antarcticibacterium</taxon>
    </lineage>
</organism>
<dbReference type="PROSITE" id="PS50937">
    <property type="entry name" value="HTH_MERR_2"/>
    <property type="match status" value="1"/>
</dbReference>
<dbReference type="Pfam" id="PF13411">
    <property type="entry name" value="MerR_1"/>
    <property type="match status" value="1"/>
</dbReference>
<dbReference type="InterPro" id="IPR003759">
    <property type="entry name" value="Cbl-bd_cap"/>
</dbReference>
<keyword evidence="7" id="KW-1185">Reference proteome</keyword>
<feature type="domain" description="HTH merR-type" evidence="5">
    <location>
        <begin position="7"/>
        <end position="76"/>
    </location>
</feature>
<dbReference type="RefSeq" id="WP_146836674.1">
    <property type="nucleotide sequence ID" value="NZ_CP042476.1"/>
</dbReference>
<evidence type="ECO:0000256" key="1">
    <source>
        <dbReference type="ARBA" id="ARBA00022491"/>
    </source>
</evidence>
<reference evidence="6 7" key="1">
    <citation type="submission" date="2019-08" db="EMBL/GenBank/DDBJ databases">
        <title>Antarcticibacterium arcticum sp. nov., a bacterium isolated from marine sediment of the Canadian Beaufort Sea.</title>
        <authorList>
            <person name="Lee Y.M."/>
            <person name="Baek K."/>
            <person name="Lee D.-H."/>
            <person name="Shin S.C."/>
            <person name="Jin Y.K."/>
            <person name="Park Y."/>
        </authorList>
    </citation>
    <scope>NUCLEOTIDE SEQUENCE [LARGE SCALE GENOMIC DNA]</scope>
    <source>
        <strain evidence="6 7">PAMC 28998</strain>
    </source>
</reference>
<dbReference type="InterPro" id="IPR047057">
    <property type="entry name" value="MerR_fam"/>
</dbReference>
<dbReference type="CDD" id="cd01104">
    <property type="entry name" value="HTH_MlrA-CarA"/>
    <property type="match status" value="1"/>
</dbReference>
<dbReference type="PANTHER" id="PTHR30204">
    <property type="entry name" value="REDOX-CYCLING DRUG-SENSING TRANSCRIPTIONAL ACTIVATOR SOXR"/>
    <property type="match status" value="1"/>
</dbReference>
<evidence type="ECO:0000256" key="2">
    <source>
        <dbReference type="ARBA" id="ARBA00023015"/>
    </source>
</evidence>
<dbReference type="SMART" id="SM00422">
    <property type="entry name" value="HTH_MERR"/>
    <property type="match status" value="1"/>
</dbReference>
<protein>
    <submittedName>
        <fullName evidence="6">MerR family transcriptional regulator</fullName>
    </submittedName>
</protein>
<dbReference type="GO" id="GO:0003700">
    <property type="term" value="F:DNA-binding transcription factor activity"/>
    <property type="evidence" value="ECO:0007669"/>
    <property type="project" value="InterPro"/>
</dbReference>
<evidence type="ECO:0000313" key="6">
    <source>
        <dbReference type="EMBL" id="QED38795.1"/>
    </source>
</evidence>
<keyword evidence="1" id="KW-0678">Repressor</keyword>
<evidence type="ECO:0000256" key="4">
    <source>
        <dbReference type="ARBA" id="ARBA00023163"/>
    </source>
</evidence>
<sequence>MDFIKQSFSIKDFEYLTGIKAHTIRIWEKRYNILDPERTPTNIRTYSIENLQRILNVSFLNNNGYKISRISKMSHQEAAQLALKVAASKSVQHRAVNSFKIAMLGFNEELFNKTYKQLLATKSFRQIFHEIFLPLLEEIGLLWQTHSIKPVHEHFVSMLIKQKINENIALLEPVNTDSDLYVLFLPENEIHDLGLLFLNYELNFYKQKTIYLGPSFAIKDLKYLLEIHPNPKFISYLTVSPREVADFISEFDAELCQDQPRELNLLGARIQSLDSTKQLPHIKIFKSIPEFINGLD</sequence>
<dbReference type="GO" id="GO:0003677">
    <property type="term" value="F:DNA binding"/>
    <property type="evidence" value="ECO:0007669"/>
    <property type="project" value="UniProtKB-KW"/>
</dbReference>
<dbReference type="InterPro" id="IPR000551">
    <property type="entry name" value="MerR-type_HTH_dom"/>
</dbReference>